<protein>
    <submittedName>
        <fullName evidence="2">Uncharacterized protein</fullName>
    </submittedName>
</protein>
<proteinExistence type="predicted"/>
<organism evidence="2 3">
    <name type="scientific">Mycena metata</name>
    <dbReference type="NCBI Taxonomy" id="1033252"/>
    <lineage>
        <taxon>Eukaryota</taxon>
        <taxon>Fungi</taxon>
        <taxon>Dikarya</taxon>
        <taxon>Basidiomycota</taxon>
        <taxon>Agaricomycotina</taxon>
        <taxon>Agaricomycetes</taxon>
        <taxon>Agaricomycetidae</taxon>
        <taxon>Agaricales</taxon>
        <taxon>Marasmiineae</taxon>
        <taxon>Mycenaceae</taxon>
        <taxon>Mycena</taxon>
    </lineage>
</organism>
<evidence type="ECO:0000256" key="1">
    <source>
        <dbReference type="SAM" id="MobiDB-lite"/>
    </source>
</evidence>
<evidence type="ECO:0000313" key="2">
    <source>
        <dbReference type="EMBL" id="KAJ7767768.1"/>
    </source>
</evidence>
<gene>
    <name evidence="2" type="ORF">B0H16DRAFT_1882461</name>
</gene>
<dbReference type="EMBL" id="JARKIB010000021">
    <property type="protein sequence ID" value="KAJ7767768.1"/>
    <property type="molecule type" value="Genomic_DNA"/>
</dbReference>
<keyword evidence="3" id="KW-1185">Reference proteome</keyword>
<reference evidence="2" key="1">
    <citation type="submission" date="2023-03" db="EMBL/GenBank/DDBJ databases">
        <title>Massive genome expansion in bonnet fungi (Mycena s.s.) driven by repeated elements and novel gene families across ecological guilds.</title>
        <authorList>
            <consortium name="Lawrence Berkeley National Laboratory"/>
            <person name="Harder C.B."/>
            <person name="Miyauchi S."/>
            <person name="Viragh M."/>
            <person name="Kuo A."/>
            <person name="Thoen E."/>
            <person name="Andreopoulos B."/>
            <person name="Lu D."/>
            <person name="Skrede I."/>
            <person name="Drula E."/>
            <person name="Henrissat B."/>
            <person name="Morin E."/>
            <person name="Kohler A."/>
            <person name="Barry K."/>
            <person name="LaButti K."/>
            <person name="Morin E."/>
            <person name="Salamov A."/>
            <person name="Lipzen A."/>
            <person name="Mereny Z."/>
            <person name="Hegedus B."/>
            <person name="Baldrian P."/>
            <person name="Stursova M."/>
            <person name="Weitz H."/>
            <person name="Taylor A."/>
            <person name="Grigoriev I.V."/>
            <person name="Nagy L.G."/>
            <person name="Martin F."/>
            <person name="Kauserud H."/>
        </authorList>
    </citation>
    <scope>NUCLEOTIDE SEQUENCE</scope>
    <source>
        <strain evidence="2">CBHHK182m</strain>
    </source>
</reference>
<accession>A0AAD7JPE3</accession>
<sequence>MELVAPTVDRPTAVHARPRSSSLSDAHRALACAASFGASTVGGRFYDAWRNPNARYTLSGAHRIQRVDAQSSSPLTRTFSSIFSIFMPPKAQGPITPPAQCFCTGVDRPLTVYVGSCIHPPLERRRPYIPPPALPHTSRLNPSLPTSVLWLSFAAGIWTTSKFPSPSRRPADPLYLCLPNSRSLSGFVSRLPTLTPTPSWPHIPNQLHLHGYTSPPSWVEMEVNVDGGQSVTWWRGFHPYARARSWTPYSCSRALLPEPILVRGSTPSVSARNWPLFRGWNALEDGMETRWRRTGGRMRLRLAMGIDLRHSAFVPAWTAHSRNGCILLARGVSRIWIDSGPFAAHLSGPSAYTRTARDLPSFARPPALDLTLCIIHQTLHALRLGARALYWQTIGSTPTTLVPSICPTGSPICTRFPRQVEDRCSLLPPALRLPRRLFTLKTPSRAVGDGGVRRAKRRAGGIRIRICCLQFAATMVLGTPDALVGSARTSFFRCCGCKGTSLQIPSVMHTRSPFKAFVPSASNQR</sequence>
<dbReference type="AlphaFoldDB" id="A0AAD7JPE3"/>
<feature type="region of interest" description="Disordered" evidence="1">
    <location>
        <begin position="1"/>
        <end position="20"/>
    </location>
</feature>
<name>A0AAD7JPE3_9AGAR</name>
<dbReference type="Proteomes" id="UP001215598">
    <property type="component" value="Unassembled WGS sequence"/>
</dbReference>
<evidence type="ECO:0000313" key="3">
    <source>
        <dbReference type="Proteomes" id="UP001215598"/>
    </source>
</evidence>
<comment type="caution">
    <text evidence="2">The sequence shown here is derived from an EMBL/GenBank/DDBJ whole genome shotgun (WGS) entry which is preliminary data.</text>
</comment>